<reference evidence="2" key="1">
    <citation type="submission" date="2017-08" db="EMBL/GenBank/DDBJ databases">
        <title>Draft genome sequence of Lactococcus sp. strain Rs-Y01, isolated from the gut of the lower termite Reticulitermes speratus.</title>
        <authorList>
            <person name="Ohkuma M."/>
            <person name="Yuki M."/>
        </authorList>
    </citation>
    <scope>NUCLEOTIDE SEQUENCE [LARGE SCALE GENOMIC DNA]</scope>
    <source>
        <strain evidence="2">Rs-Y01</strain>
    </source>
</reference>
<keyword evidence="2" id="KW-1185">Reference proteome</keyword>
<dbReference type="Proteomes" id="UP000218689">
    <property type="component" value="Unassembled WGS sequence"/>
</dbReference>
<sequence length="63" mass="7041">MPQTTTGREKIIEFIKESGVNQIDLATQYGISSGDFSDMMTGKDTSSRANRVILKIISDFKIR</sequence>
<proteinExistence type="predicted"/>
<evidence type="ECO:0000313" key="2">
    <source>
        <dbReference type="Proteomes" id="UP000218689"/>
    </source>
</evidence>
<dbReference type="InterPro" id="IPR010982">
    <property type="entry name" value="Lambda_DNA-bd_dom_sf"/>
</dbReference>
<comment type="caution">
    <text evidence="1">The sequence shown here is derived from an EMBL/GenBank/DDBJ whole genome shotgun (WGS) entry which is preliminary data.</text>
</comment>
<evidence type="ECO:0008006" key="3">
    <source>
        <dbReference type="Google" id="ProtNLM"/>
    </source>
</evidence>
<protein>
    <recommendedName>
        <fullName evidence="3">Antirepressor</fullName>
    </recommendedName>
</protein>
<dbReference type="AlphaFoldDB" id="A0A224XAW4"/>
<dbReference type="EMBL" id="BEDT01000001">
    <property type="protein sequence ID" value="GAX46803.1"/>
    <property type="molecule type" value="Genomic_DNA"/>
</dbReference>
<dbReference type="GO" id="GO:0003677">
    <property type="term" value="F:DNA binding"/>
    <property type="evidence" value="ECO:0007669"/>
    <property type="project" value="InterPro"/>
</dbReference>
<dbReference type="OrthoDB" id="2188924at2"/>
<dbReference type="RefSeq" id="WP_094783871.1">
    <property type="nucleotide sequence ID" value="NZ_BEDT01000001.1"/>
</dbReference>
<name>A0A224XAW4_9LACT</name>
<accession>A0A224XAW4</accession>
<dbReference type="SUPFAM" id="SSF47413">
    <property type="entry name" value="lambda repressor-like DNA-binding domains"/>
    <property type="match status" value="1"/>
</dbReference>
<organism evidence="1 2">
    <name type="scientific">Pseudolactococcus reticulitermitis</name>
    <dbReference type="NCBI Taxonomy" id="2025039"/>
    <lineage>
        <taxon>Bacteria</taxon>
        <taxon>Bacillati</taxon>
        <taxon>Bacillota</taxon>
        <taxon>Bacilli</taxon>
        <taxon>Lactobacillales</taxon>
        <taxon>Streptococcaceae</taxon>
        <taxon>Pseudolactococcus</taxon>
    </lineage>
</organism>
<evidence type="ECO:0000313" key="1">
    <source>
        <dbReference type="EMBL" id="GAX46803.1"/>
    </source>
</evidence>
<gene>
    <name evidence="1" type="ORF">RsY01_383</name>
</gene>